<evidence type="ECO:0000256" key="3">
    <source>
        <dbReference type="ARBA" id="ARBA00022827"/>
    </source>
</evidence>
<dbReference type="GO" id="GO:0050660">
    <property type="term" value="F:flavin adenine dinucleotide binding"/>
    <property type="evidence" value="ECO:0007669"/>
    <property type="project" value="InterPro"/>
</dbReference>
<dbReference type="Proteomes" id="UP000236546">
    <property type="component" value="Unassembled WGS sequence"/>
</dbReference>
<evidence type="ECO:0008006" key="7">
    <source>
        <dbReference type="Google" id="ProtNLM"/>
    </source>
</evidence>
<dbReference type="AlphaFoldDB" id="A0A2K0TLY5"/>
<keyword evidence="4" id="KW-0560">Oxidoreductase</keyword>
<dbReference type="OrthoDB" id="74360at2759"/>
<dbReference type="SUPFAM" id="SSF51905">
    <property type="entry name" value="FAD/NAD(P)-binding domain"/>
    <property type="match status" value="2"/>
</dbReference>
<dbReference type="InterPro" id="IPR020946">
    <property type="entry name" value="Flavin_mOase-like"/>
</dbReference>
<name>A0A2K0TLY5_9HYPO</name>
<comment type="similarity">
    <text evidence="1">Belongs to the FAD-binding monooxygenase family.</text>
</comment>
<evidence type="ECO:0000256" key="1">
    <source>
        <dbReference type="ARBA" id="ARBA00010139"/>
    </source>
</evidence>
<keyword evidence="3" id="KW-0274">FAD</keyword>
<dbReference type="EMBL" id="MTYH01000015">
    <property type="protein sequence ID" value="PNP46547.1"/>
    <property type="molecule type" value="Genomic_DNA"/>
</dbReference>
<dbReference type="InterPro" id="IPR051209">
    <property type="entry name" value="FAD-bind_Monooxygenase_sf"/>
</dbReference>
<dbReference type="Pfam" id="PF00743">
    <property type="entry name" value="FMO-like"/>
    <property type="match status" value="1"/>
</dbReference>
<evidence type="ECO:0000256" key="2">
    <source>
        <dbReference type="ARBA" id="ARBA00022630"/>
    </source>
</evidence>
<dbReference type="Gene3D" id="3.50.50.60">
    <property type="entry name" value="FAD/NAD(P)-binding domain"/>
    <property type="match status" value="1"/>
</dbReference>
<dbReference type="PANTHER" id="PTHR42877">
    <property type="entry name" value="L-ORNITHINE N(5)-MONOOXYGENASE-RELATED"/>
    <property type="match status" value="1"/>
</dbReference>
<organism evidence="5 6">
    <name type="scientific">Trichoderma gamsii</name>
    <dbReference type="NCBI Taxonomy" id="398673"/>
    <lineage>
        <taxon>Eukaryota</taxon>
        <taxon>Fungi</taxon>
        <taxon>Dikarya</taxon>
        <taxon>Ascomycota</taxon>
        <taxon>Pezizomycotina</taxon>
        <taxon>Sordariomycetes</taxon>
        <taxon>Hypocreomycetidae</taxon>
        <taxon>Hypocreales</taxon>
        <taxon>Hypocreaceae</taxon>
        <taxon>Trichoderma</taxon>
    </lineage>
</organism>
<proteinExistence type="inferred from homology"/>
<keyword evidence="2" id="KW-0285">Flavoprotein</keyword>
<dbReference type="InterPro" id="IPR036188">
    <property type="entry name" value="FAD/NAD-bd_sf"/>
</dbReference>
<gene>
    <name evidence="5" type="ORF">TGAMA5MH_02005</name>
</gene>
<dbReference type="PANTHER" id="PTHR42877:SF5">
    <property type="entry name" value="L-ORNITHINE N(5)-MONOOXYGENASE-RELATED"/>
    <property type="match status" value="1"/>
</dbReference>
<dbReference type="GO" id="GO:0004499">
    <property type="term" value="F:N,N-dimethylaniline monooxygenase activity"/>
    <property type="evidence" value="ECO:0007669"/>
    <property type="project" value="InterPro"/>
</dbReference>
<evidence type="ECO:0000313" key="5">
    <source>
        <dbReference type="EMBL" id="PNP46547.1"/>
    </source>
</evidence>
<reference evidence="5 6" key="1">
    <citation type="submission" date="2017-02" db="EMBL/GenBank/DDBJ databases">
        <title>Genomes of Trichoderma spp. with biocontrol activity.</title>
        <authorList>
            <person name="Gardiner D."/>
            <person name="Kazan K."/>
            <person name="Vos C."/>
            <person name="Harvey P."/>
        </authorList>
    </citation>
    <scope>NUCLEOTIDE SEQUENCE [LARGE SCALE GENOMIC DNA]</scope>
    <source>
        <strain evidence="5 6">A5MH</strain>
    </source>
</reference>
<comment type="caution">
    <text evidence="5">The sequence shown here is derived from an EMBL/GenBank/DDBJ whole genome shotgun (WGS) entry which is preliminary data.</text>
</comment>
<protein>
    <recommendedName>
        <fullName evidence="7">Monooxygenase</fullName>
    </recommendedName>
</protein>
<accession>A0A2K0TLY5</accession>
<evidence type="ECO:0000256" key="4">
    <source>
        <dbReference type="ARBA" id="ARBA00023002"/>
    </source>
</evidence>
<dbReference type="GO" id="GO:0050661">
    <property type="term" value="F:NADP binding"/>
    <property type="evidence" value="ECO:0007669"/>
    <property type="project" value="InterPro"/>
</dbReference>
<evidence type="ECO:0000313" key="6">
    <source>
        <dbReference type="Proteomes" id="UP000236546"/>
    </source>
</evidence>
<sequence length="390" mass="43630">MAQTTCAPQTTDVLIIGAGMSGIGFAVQLLKQFGTRNFTIIEKSDNLGGTWWANSYPGCGCDVPSHFFSYSFALNPNWTQKFALQSEIHEYFSDVAAQYEIQQHVRLASLVEKASWDEVSGTWSVTVRDLRSSTVTEHHCKILISAVGTLSVPRECSIPGASSFEGRMFHTAQWDHTFNWKDKDLIVVGNGCSATQAIPEMSSGPGAAKMITQFSRQSHWLAERPNPKYSALFKWTMKWIPLAMRMYRAKLYWEKERDFKGFDIETGAEIRSGWSKEAADYIRANSPAKYRDFLVPKTEIGCKRRVNDTNYLASLHNDNVDLIYDDPIEEIIAAGVRTKSGKTIAADAIVLAHGFETQKPFGSLEIFGERGASIQDHVSEHLKDLNEGYG</sequence>